<dbReference type="AlphaFoldDB" id="A0A081I961"/>
<gene>
    <name evidence="3" type="ORF">YYE_04927</name>
</gene>
<evidence type="ECO:0000313" key="3">
    <source>
        <dbReference type="EMBL" id="KEG00219.1"/>
    </source>
</evidence>
<feature type="transmembrane region" description="Helical" evidence="2">
    <location>
        <begin position="639"/>
        <end position="659"/>
    </location>
</feature>
<evidence type="ECO:0008006" key="5">
    <source>
        <dbReference type="Google" id="ProtNLM"/>
    </source>
</evidence>
<dbReference type="EMBL" id="KL446960">
    <property type="protein sequence ID" value="KEG00219.1"/>
    <property type="molecule type" value="Genomic_DNA"/>
</dbReference>
<keyword evidence="2" id="KW-0472">Membrane</keyword>
<feature type="compositionally biased region" description="Pro residues" evidence="1">
    <location>
        <begin position="264"/>
        <end position="280"/>
    </location>
</feature>
<evidence type="ECO:0000256" key="2">
    <source>
        <dbReference type="SAM" id="Phobius"/>
    </source>
</evidence>
<feature type="compositionally biased region" description="Polar residues" evidence="1">
    <location>
        <begin position="354"/>
        <end position="364"/>
    </location>
</feature>
<dbReference type="NCBIfam" id="TIGR01590">
    <property type="entry name" value="yir-bir-cir_Pla"/>
    <property type="match status" value="1"/>
</dbReference>
<feature type="region of interest" description="Disordered" evidence="1">
    <location>
        <begin position="255"/>
        <end position="624"/>
    </location>
</feature>
<dbReference type="Proteomes" id="UP000030681">
    <property type="component" value="Unassembled WGS sequence"/>
</dbReference>
<dbReference type="Pfam" id="PF06022">
    <property type="entry name" value="Cir_Bir_Yir"/>
    <property type="match status" value="1"/>
</dbReference>
<evidence type="ECO:0000313" key="4">
    <source>
        <dbReference type="Proteomes" id="UP000030681"/>
    </source>
</evidence>
<feature type="transmembrane region" description="Helical" evidence="2">
    <location>
        <begin position="719"/>
        <end position="739"/>
    </location>
</feature>
<sequence>MSMDVCKIFLKVDILFDDGKPNLAKINKQIGKSMRDCPYDNALAGYKCKTDLEGIKALCTHLITELYKISKDKQKRENNNYQYIEYVMIWLGYRLFQSQSYSSPTLIDFYNNHLIKSYRNYDYGNLIVKKKHLKDADLYYMSRFYQLVQQICYITLVHSKNPSNVQGIKTDSTKFYNMYTSLYNDINECDSYLNLLNNLKTQYENLKKSLINNNRGSRRFFKGAIITNFRDLPPTKKKKKTTTIGFDCETCKKVNSNAKKKPSKPAPKPSTPSPSEPVPPATQLKLQPQPPSVSVPAPVPPENPKTPASPSSESSQQEKQEPPLPPPEQPPASIETTQKGSPDSQDVPNAAGDQLSNQENTPKGSDNDQHNSASKTKEQGDGAVDKPKQSQDAQQEISIPKHGNSSSGPENSDSLGNSDPKLPTNELKKQSSQSDSTHQPEKKEPSQQAQLPTQPESKNGTESKNTQAEGSSHPSGQDNSKTESKGLESSKPNTGDATDDTGSSRTGSEHLDGGSSDQGSGNSTEDKNSPQIDQTNQSQALGTNKEGSNGEQGNTNNDPLKGGGEQGGQDDQKSQDGSGDSGTEPGSEKNSKDSAPGEKESQNTPGESQVVKPKQFGNEIKGNETTGIGDNLLKKYKTIGISIIVLLIPITLAIMYKYLSSGWRKELKKKTNMKKVINSIGGKKQIQIIIKSSNQKKNTKKSINSVYGGKSPLLNVYKLMQADPVPFINLFFLLIFFVYKRKPNYLEL</sequence>
<proteinExistence type="predicted"/>
<feature type="compositionally biased region" description="Polar residues" evidence="1">
    <location>
        <begin position="390"/>
        <end position="417"/>
    </location>
</feature>
<keyword evidence="2" id="KW-1133">Transmembrane helix</keyword>
<feature type="compositionally biased region" description="Polar residues" evidence="1">
    <location>
        <begin position="529"/>
        <end position="558"/>
    </location>
</feature>
<feature type="compositionally biased region" description="Low complexity" evidence="1">
    <location>
        <begin position="513"/>
        <end position="523"/>
    </location>
</feature>
<feature type="compositionally biased region" description="Polar residues" evidence="1">
    <location>
        <begin position="334"/>
        <end position="347"/>
    </location>
</feature>
<keyword evidence="2" id="KW-0812">Transmembrane</keyword>
<accession>A0A081I961</accession>
<dbReference type="InterPro" id="IPR006477">
    <property type="entry name" value="Yir_bir_cir"/>
</dbReference>
<feature type="compositionally biased region" description="Polar residues" evidence="1">
    <location>
        <begin position="446"/>
        <end position="479"/>
    </location>
</feature>
<feature type="compositionally biased region" description="Pro residues" evidence="1">
    <location>
        <begin position="288"/>
        <end position="304"/>
    </location>
</feature>
<evidence type="ECO:0000256" key="1">
    <source>
        <dbReference type="SAM" id="MobiDB-lite"/>
    </source>
</evidence>
<feature type="compositionally biased region" description="Polar residues" evidence="1">
    <location>
        <begin position="490"/>
        <end position="506"/>
    </location>
</feature>
<feature type="compositionally biased region" description="Low complexity" evidence="1">
    <location>
        <begin position="305"/>
        <end position="315"/>
    </location>
</feature>
<feature type="compositionally biased region" description="Basic and acidic residues" evidence="1">
    <location>
        <begin position="365"/>
        <end position="389"/>
    </location>
</feature>
<organism evidence="3 4">
    <name type="scientific">Plasmodium vinckei vinckei</name>
    <dbReference type="NCBI Taxonomy" id="54757"/>
    <lineage>
        <taxon>Eukaryota</taxon>
        <taxon>Sar</taxon>
        <taxon>Alveolata</taxon>
        <taxon>Apicomplexa</taxon>
        <taxon>Aconoidasida</taxon>
        <taxon>Haemosporida</taxon>
        <taxon>Plasmodiidae</taxon>
        <taxon>Plasmodium</taxon>
        <taxon>Plasmodium (Vinckeia)</taxon>
    </lineage>
</organism>
<feature type="compositionally biased region" description="Basic and acidic residues" evidence="1">
    <location>
        <begin position="586"/>
        <end position="601"/>
    </location>
</feature>
<reference evidence="3 4" key="1">
    <citation type="submission" date="2013-02" db="EMBL/GenBank/DDBJ databases">
        <title>The Genome Sequence of Plasmodium vinckei vinckei.</title>
        <authorList>
            <consortium name="The Broad Institute Genome Sequencing Platform"/>
            <consortium name="The Broad Institute Genome Sequencing Center for Infectious Disease"/>
            <person name="Neafsey D."/>
            <person name="Cheeseman I."/>
            <person name="Volkman S."/>
            <person name="Adams J."/>
            <person name="Walker B."/>
            <person name="Young S.K."/>
            <person name="Zeng Q."/>
            <person name="Gargeya S."/>
            <person name="Fitzgerald M."/>
            <person name="Haas B."/>
            <person name="Abouelleil A."/>
            <person name="Alvarado L."/>
            <person name="Arachchi H.M."/>
            <person name="Berlin A.M."/>
            <person name="Chapman S.B."/>
            <person name="Dewar J."/>
            <person name="Goldberg J."/>
            <person name="Griggs A."/>
            <person name="Gujja S."/>
            <person name="Hansen M."/>
            <person name="Howarth C."/>
            <person name="Imamovic A."/>
            <person name="Larimer J."/>
            <person name="McCowan C."/>
            <person name="Murphy C."/>
            <person name="Neiman D."/>
            <person name="Pearson M."/>
            <person name="Priest M."/>
            <person name="Roberts A."/>
            <person name="Saif S."/>
            <person name="Shea T."/>
            <person name="Sisk P."/>
            <person name="Sykes S."/>
            <person name="Wortman J."/>
            <person name="Nusbaum C."/>
            <person name="Birren B."/>
        </authorList>
    </citation>
    <scope>NUCLEOTIDE SEQUENCE [LARGE SCALE GENOMIC DNA]</scope>
    <source>
        <strain evidence="4">vinckei</strain>
    </source>
</reference>
<name>A0A081I961_PLAVN</name>
<protein>
    <recommendedName>
        <fullName evidence="5">CIR protein PIR protein</fullName>
    </recommendedName>
</protein>